<comment type="caution">
    <text evidence="8">The sequence shown here is derived from an EMBL/GenBank/DDBJ whole genome shotgun (WGS) entry which is preliminary data.</text>
</comment>
<evidence type="ECO:0000256" key="6">
    <source>
        <dbReference type="ARBA" id="ARBA00023180"/>
    </source>
</evidence>
<reference evidence="8 9" key="1">
    <citation type="submission" date="2016-06" db="EMBL/GenBank/DDBJ databases">
        <title>The Draft Genome Sequence and Annotation of the Desert Woodrat Neotoma lepida.</title>
        <authorList>
            <person name="Campbell M."/>
            <person name="Oakeson K.F."/>
            <person name="Yandell M."/>
            <person name="Halpert J.R."/>
            <person name="Dearing D."/>
        </authorList>
    </citation>
    <scope>NUCLEOTIDE SEQUENCE [LARGE SCALE GENOMIC DNA]</scope>
    <source>
        <strain evidence="8">417</strain>
        <tissue evidence="8">Liver</tissue>
    </source>
</reference>
<keyword evidence="3" id="KW-0732">Signal</keyword>
<dbReference type="PROSITE" id="PS51115">
    <property type="entry name" value="LAMININ_IVA"/>
    <property type="match status" value="1"/>
</dbReference>
<dbReference type="Proteomes" id="UP000092124">
    <property type="component" value="Unassembled WGS sequence"/>
</dbReference>
<comment type="subcellular location">
    <subcellularLocation>
        <location evidence="1">Secreted</location>
        <location evidence="1">Extracellular space</location>
        <location evidence="1">Extracellular matrix</location>
    </subcellularLocation>
</comment>
<evidence type="ECO:0000256" key="3">
    <source>
        <dbReference type="ARBA" id="ARBA00022729"/>
    </source>
</evidence>
<name>A0A1A6GQ07_NEOLE</name>
<feature type="non-terminal residue" evidence="8">
    <location>
        <position position="1"/>
    </location>
</feature>
<evidence type="ECO:0000259" key="7">
    <source>
        <dbReference type="PROSITE" id="PS51115"/>
    </source>
</evidence>
<dbReference type="AlphaFoldDB" id="A0A1A6GQ07"/>
<keyword evidence="2" id="KW-0272">Extracellular matrix</keyword>
<evidence type="ECO:0000256" key="5">
    <source>
        <dbReference type="ARBA" id="ARBA00023157"/>
    </source>
</evidence>
<keyword evidence="4" id="KW-0677">Repeat</keyword>
<protein>
    <recommendedName>
        <fullName evidence="7">Laminin IV type A domain-containing protein</fullName>
    </recommendedName>
</protein>
<dbReference type="InterPro" id="IPR002049">
    <property type="entry name" value="LE_dom"/>
</dbReference>
<feature type="domain" description="Laminin IV type A" evidence="7">
    <location>
        <begin position="49"/>
        <end position="105"/>
    </location>
</feature>
<gene>
    <name evidence="8" type="ORF">A6R68_03679</name>
</gene>
<sequence>ENVEGEDCSRCKSGFFNLQEDNPKGCDECFCSGVSNRCQSSYWTYGNVQDMRGWYLTDLSGRIQLAPQLDNPDSPHQISISNSEARRSLLDGYYWSAPAPYLGNK</sequence>
<dbReference type="Pfam" id="PF00053">
    <property type="entry name" value="EGF_laminin"/>
    <property type="match status" value="1"/>
</dbReference>
<keyword evidence="5" id="KW-1015">Disulfide bond</keyword>
<evidence type="ECO:0000313" key="9">
    <source>
        <dbReference type="Proteomes" id="UP000092124"/>
    </source>
</evidence>
<dbReference type="OrthoDB" id="9902246at2759"/>
<accession>A0A1A6GQ07</accession>
<evidence type="ECO:0000256" key="2">
    <source>
        <dbReference type="ARBA" id="ARBA00022530"/>
    </source>
</evidence>
<evidence type="ECO:0000256" key="1">
    <source>
        <dbReference type="ARBA" id="ARBA00004498"/>
    </source>
</evidence>
<evidence type="ECO:0000313" key="8">
    <source>
        <dbReference type="EMBL" id="OBS67780.1"/>
    </source>
</evidence>
<keyword evidence="2" id="KW-0964">Secreted</keyword>
<feature type="non-terminal residue" evidence="8">
    <location>
        <position position="105"/>
    </location>
</feature>
<evidence type="ECO:0000256" key="4">
    <source>
        <dbReference type="ARBA" id="ARBA00022737"/>
    </source>
</evidence>
<dbReference type="Gene3D" id="2.170.300.10">
    <property type="entry name" value="Tie2 ligand-binding domain superfamily"/>
    <property type="match status" value="1"/>
</dbReference>
<keyword evidence="6" id="KW-0325">Glycoprotein</keyword>
<dbReference type="STRING" id="56216.A0A1A6GQ07"/>
<dbReference type="EMBL" id="LZPO01077127">
    <property type="protein sequence ID" value="OBS67780.1"/>
    <property type="molecule type" value="Genomic_DNA"/>
</dbReference>
<keyword evidence="9" id="KW-1185">Reference proteome</keyword>
<organism evidence="8 9">
    <name type="scientific">Neotoma lepida</name>
    <name type="common">Desert woodrat</name>
    <dbReference type="NCBI Taxonomy" id="56216"/>
    <lineage>
        <taxon>Eukaryota</taxon>
        <taxon>Metazoa</taxon>
        <taxon>Chordata</taxon>
        <taxon>Craniata</taxon>
        <taxon>Vertebrata</taxon>
        <taxon>Euteleostomi</taxon>
        <taxon>Mammalia</taxon>
        <taxon>Eutheria</taxon>
        <taxon>Euarchontoglires</taxon>
        <taxon>Glires</taxon>
        <taxon>Rodentia</taxon>
        <taxon>Myomorpha</taxon>
        <taxon>Muroidea</taxon>
        <taxon>Cricetidae</taxon>
        <taxon>Neotominae</taxon>
        <taxon>Neotoma</taxon>
    </lineage>
</organism>
<proteinExistence type="predicted"/>
<dbReference type="InterPro" id="IPR000034">
    <property type="entry name" value="Laminin_IV"/>
</dbReference>